<keyword evidence="2" id="KW-0472">Membrane</keyword>
<keyword evidence="1" id="KW-0813">Transport</keyword>
<dbReference type="PROSITE" id="PS00211">
    <property type="entry name" value="ABC_TRANSPORTER_1"/>
    <property type="match status" value="1"/>
</dbReference>
<evidence type="ECO:0000256" key="1">
    <source>
        <dbReference type="ARBA" id="ARBA00022448"/>
    </source>
</evidence>
<dbReference type="EMBL" id="PYAL01000007">
    <property type="protein sequence ID" value="RXN85167.1"/>
    <property type="molecule type" value="Genomic_DNA"/>
</dbReference>
<keyword evidence="4 6" id="KW-0067">ATP-binding</keyword>
<feature type="domain" description="ABC transporter" evidence="5">
    <location>
        <begin position="27"/>
        <end position="269"/>
    </location>
</feature>
<dbReference type="Pfam" id="PF00005">
    <property type="entry name" value="ABC_tran"/>
    <property type="match status" value="1"/>
</dbReference>
<keyword evidence="7" id="KW-1185">Reference proteome</keyword>
<dbReference type="Gene3D" id="3.40.50.300">
    <property type="entry name" value="P-loop containing nucleotide triphosphate hydrolases"/>
    <property type="match status" value="1"/>
</dbReference>
<evidence type="ECO:0000313" key="7">
    <source>
        <dbReference type="Proteomes" id="UP000290849"/>
    </source>
</evidence>
<dbReference type="PANTHER" id="PTHR45772:SF9">
    <property type="entry name" value="CONSERVED COMPONENT OF ABC TRANSPORTER FOR NATURAL AMINO ACIDS"/>
    <property type="match status" value="1"/>
</dbReference>
<dbReference type="GO" id="GO:0005524">
    <property type="term" value="F:ATP binding"/>
    <property type="evidence" value="ECO:0007669"/>
    <property type="project" value="UniProtKB-KW"/>
</dbReference>
<dbReference type="OrthoDB" id="9781337at2"/>
<dbReference type="Proteomes" id="UP000290849">
    <property type="component" value="Unassembled WGS sequence"/>
</dbReference>
<protein>
    <submittedName>
        <fullName evidence="6">ABC transporter ATP-binding protein</fullName>
    </submittedName>
</protein>
<organism evidence="6 7">
    <name type="scientific">Achromobacter aloeverae</name>
    <dbReference type="NCBI Taxonomy" id="1750518"/>
    <lineage>
        <taxon>Bacteria</taxon>
        <taxon>Pseudomonadati</taxon>
        <taxon>Pseudomonadota</taxon>
        <taxon>Betaproteobacteria</taxon>
        <taxon>Burkholderiales</taxon>
        <taxon>Alcaligenaceae</taxon>
        <taxon>Achromobacter</taxon>
    </lineage>
</organism>
<sequence length="276" mass="29172">MSLDQSPGTGGHTAHAAKPADHAAPLLDARGIVKRYGKFTAIAGVDLRVRAGTVHSVIGPNGAGKTTLFHALTGTVPVTAGTILFGGHDVTREPDNVRVRRGIARSFQVTSLFANLDVRENLRLAAQGAHAAGAFDMWRPPGRHRDILELADAILERLGLTARAGSAAGALSHGQQRRLEVGMALAARPRAIFLDEPTSGMGVDDLDGMKALIRGLAQDHTVLLIEHNMNIVMDISDTVTVMQQGRVLVEGAPAAIRDDDRVRAAYLGNMITGGRA</sequence>
<dbReference type="PANTHER" id="PTHR45772">
    <property type="entry name" value="CONSERVED COMPONENT OF ABC TRANSPORTER FOR NATURAL AMINO ACIDS-RELATED"/>
    <property type="match status" value="1"/>
</dbReference>
<dbReference type="SMART" id="SM00382">
    <property type="entry name" value="AAA"/>
    <property type="match status" value="1"/>
</dbReference>
<dbReference type="SUPFAM" id="SSF52540">
    <property type="entry name" value="P-loop containing nucleoside triphosphate hydrolases"/>
    <property type="match status" value="1"/>
</dbReference>
<dbReference type="InterPro" id="IPR003439">
    <property type="entry name" value="ABC_transporter-like_ATP-bd"/>
</dbReference>
<keyword evidence="2" id="KW-1003">Cell membrane</keyword>
<evidence type="ECO:0000256" key="4">
    <source>
        <dbReference type="ARBA" id="ARBA00022840"/>
    </source>
</evidence>
<dbReference type="PROSITE" id="PS50893">
    <property type="entry name" value="ABC_TRANSPORTER_2"/>
    <property type="match status" value="1"/>
</dbReference>
<dbReference type="RefSeq" id="WP_129152583.1">
    <property type="nucleotide sequence ID" value="NZ_JBHSDO010000005.1"/>
</dbReference>
<evidence type="ECO:0000313" key="6">
    <source>
        <dbReference type="EMBL" id="RXN85167.1"/>
    </source>
</evidence>
<dbReference type="GO" id="GO:0016887">
    <property type="term" value="F:ATP hydrolysis activity"/>
    <property type="evidence" value="ECO:0007669"/>
    <property type="project" value="InterPro"/>
</dbReference>
<dbReference type="InterPro" id="IPR017871">
    <property type="entry name" value="ABC_transporter-like_CS"/>
</dbReference>
<dbReference type="InterPro" id="IPR003593">
    <property type="entry name" value="AAA+_ATPase"/>
</dbReference>
<gene>
    <name evidence="6" type="ORF">C7R54_21950</name>
</gene>
<keyword evidence="3" id="KW-0547">Nucleotide-binding</keyword>
<dbReference type="InterPro" id="IPR032823">
    <property type="entry name" value="BCA_ABC_TP_C"/>
</dbReference>
<evidence type="ECO:0000259" key="5">
    <source>
        <dbReference type="PROSITE" id="PS50893"/>
    </source>
</evidence>
<dbReference type="GO" id="GO:0005886">
    <property type="term" value="C:plasma membrane"/>
    <property type="evidence" value="ECO:0007669"/>
    <property type="project" value="TreeGrafter"/>
</dbReference>
<dbReference type="InterPro" id="IPR027417">
    <property type="entry name" value="P-loop_NTPase"/>
</dbReference>
<comment type="caution">
    <text evidence="6">The sequence shown here is derived from an EMBL/GenBank/DDBJ whole genome shotgun (WGS) entry which is preliminary data.</text>
</comment>
<accession>A0A4Q1HGE7</accession>
<evidence type="ECO:0000256" key="3">
    <source>
        <dbReference type="ARBA" id="ARBA00022741"/>
    </source>
</evidence>
<proteinExistence type="predicted"/>
<name>A0A4Q1HGE7_9BURK</name>
<dbReference type="InterPro" id="IPR051120">
    <property type="entry name" value="ABC_AA/LPS_Transport"/>
</dbReference>
<dbReference type="Pfam" id="PF12399">
    <property type="entry name" value="BCA_ABC_TP_C"/>
    <property type="match status" value="1"/>
</dbReference>
<dbReference type="AlphaFoldDB" id="A0A4Q1HGE7"/>
<reference evidence="6 7" key="1">
    <citation type="journal article" date="2017" name="Int. J. Syst. Evol. Microbiol.">
        <title>Achromobacter aloeverae sp. nov., isolated from the root of Aloe vera (L.) Burm.f.</title>
        <authorList>
            <person name="Kuncharoen N."/>
            <person name="Muramatsu Y."/>
            <person name="Shibata C."/>
            <person name="Kamakura Y."/>
            <person name="Nakagawa Y."/>
            <person name="Tanasupawat S."/>
        </authorList>
    </citation>
    <scope>NUCLEOTIDE SEQUENCE [LARGE SCALE GENOMIC DNA]</scope>
    <source>
        <strain evidence="6 7">AVA-1</strain>
    </source>
</reference>
<dbReference type="CDD" id="cd03219">
    <property type="entry name" value="ABC_Mj1267_LivG_branched"/>
    <property type="match status" value="1"/>
</dbReference>
<evidence type="ECO:0000256" key="2">
    <source>
        <dbReference type="ARBA" id="ARBA00022475"/>
    </source>
</evidence>